<proteinExistence type="inferred from homology"/>
<dbReference type="InterPro" id="IPR015116">
    <property type="entry name" value="Cdc42-bd-like"/>
</dbReference>
<dbReference type="InterPro" id="IPR011009">
    <property type="entry name" value="Kinase-like_dom_sf"/>
</dbReference>
<keyword evidence="30" id="KW-0168">Coated pit</keyword>
<dbReference type="EMBL" id="JARGDH010000005">
    <property type="protein sequence ID" value="KAL0267804.1"/>
    <property type="molecule type" value="Genomic_DNA"/>
</dbReference>
<dbReference type="GO" id="GO:0005912">
    <property type="term" value="C:adherens junction"/>
    <property type="evidence" value="ECO:0007669"/>
    <property type="project" value="UniProtKB-SubCell"/>
</dbReference>
<comment type="catalytic activity">
    <reaction evidence="34">
        <text>L-seryl-[protein] + ATP = O-phospho-L-seryl-[protein] + ADP + H(+)</text>
        <dbReference type="Rhea" id="RHEA:17989"/>
        <dbReference type="Rhea" id="RHEA-COMP:9863"/>
        <dbReference type="Rhea" id="RHEA-COMP:11604"/>
        <dbReference type="ChEBI" id="CHEBI:15378"/>
        <dbReference type="ChEBI" id="CHEBI:29999"/>
        <dbReference type="ChEBI" id="CHEBI:30616"/>
        <dbReference type="ChEBI" id="CHEBI:83421"/>
        <dbReference type="ChEBI" id="CHEBI:456216"/>
        <dbReference type="EC" id="2.7.11.1"/>
    </reaction>
</comment>
<evidence type="ECO:0000256" key="14">
    <source>
        <dbReference type="ARBA" id="ARBA00022481"/>
    </source>
</evidence>
<evidence type="ECO:0000313" key="43">
    <source>
        <dbReference type="EMBL" id="KAL0267804.1"/>
    </source>
</evidence>
<keyword evidence="19" id="KW-0808">Transferase</keyword>
<evidence type="ECO:0000256" key="19">
    <source>
        <dbReference type="ARBA" id="ARBA00022679"/>
    </source>
</evidence>
<dbReference type="Gene3D" id="4.10.680.10">
    <property type="entry name" value="Cdc42-like binding domain"/>
    <property type="match status" value="1"/>
</dbReference>
<dbReference type="Pfam" id="PF22931">
    <property type="entry name" value="SAM_TNK"/>
    <property type="match status" value="1"/>
</dbReference>
<keyword evidence="12 38" id="KW-0728">SH3 domain</keyword>
<dbReference type="FunFam" id="4.10.680.10:FF:000001">
    <property type="entry name" value="activated CDC42 kinase 1 isoform X1"/>
    <property type="match status" value="1"/>
</dbReference>
<evidence type="ECO:0000256" key="34">
    <source>
        <dbReference type="ARBA" id="ARBA00048679"/>
    </source>
</evidence>
<evidence type="ECO:0000256" key="22">
    <source>
        <dbReference type="ARBA" id="ARBA00022753"/>
    </source>
</evidence>
<dbReference type="CDD" id="cd09539">
    <property type="entry name" value="SAM_TNK-like"/>
    <property type="match status" value="1"/>
</dbReference>
<dbReference type="PROSITE" id="PS50002">
    <property type="entry name" value="SH3"/>
    <property type="match status" value="1"/>
</dbReference>
<protein>
    <recommendedName>
        <fullName evidence="36">Activated CDC42 kinase 1</fullName>
        <ecNumber evidence="10">2.7.10.2</ecNumber>
        <ecNumber evidence="11">2.7.11.1</ecNumber>
    </recommendedName>
    <alternativeName>
        <fullName evidence="37">Tyrosine kinase non-receptor protein 2</fullName>
    </alternativeName>
</protein>
<dbReference type="InterPro" id="IPR001245">
    <property type="entry name" value="Ser-Thr/Tyr_kinase_cat_dom"/>
</dbReference>
<dbReference type="GO" id="GO:0005634">
    <property type="term" value="C:nucleus"/>
    <property type="evidence" value="ECO:0007669"/>
    <property type="project" value="UniProtKB-SubCell"/>
</dbReference>
<keyword evidence="16" id="KW-0723">Serine/threonine-protein kinase</keyword>
<keyword evidence="23" id="KW-0418">Kinase</keyword>
<dbReference type="InterPro" id="IPR036028">
    <property type="entry name" value="SH3-like_dom_sf"/>
</dbReference>
<dbReference type="PROSITE" id="PS50011">
    <property type="entry name" value="PROTEIN_KINASE_DOM"/>
    <property type="match status" value="1"/>
</dbReference>
<dbReference type="InterPro" id="IPR049587">
    <property type="entry name" value="TNK-like_SAM"/>
</dbReference>
<dbReference type="SUPFAM" id="SSF56112">
    <property type="entry name" value="Protein kinase-like (PK-like)"/>
    <property type="match status" value="1"/>
</dbReference>
<evidence type="ECO:0000256" key="1">
    <source>
        <dbReference type="ARBA" id="ARBA00001946"/>
    </source>
</evidence>
<dbReference type="FunFam" id="1.10.510.10:FF:000080">
    <property type="entry name" value="Putative activated CDC42 kinase 1"/>
    <property type="match status" value="1"/>
</dbReference>
<dbReference type="Pfam" id="PF00018">
    <property type="entry name" value="SH3_1"/>
    <property type="match status" value="1"/>
</dbReference>
<dbReference type="Pfam" id="PF07714">
    <property type="entry name" value="PK_Tyr_Ser-Thr"/>
    <property type="match status" value="1"/>
</dbReference>
<evidence type="ECO:0000256" key="3">
    <source>
        <dbReference type="ARBA" id="ARBA00004132"/>
    </source>
</evidence>
<dbReference type="InterPro" id="IPR050198">
    <property type="entry name" value="Non-receptor_tyrosine_kinases"/>
</dbReference>
<dbReference type="GO" id="GO:0005886">
    <property type="term" value="C:plasma membrane"/>
    <property type="evidence" value="ECO:0007669"/>
    <property type="project" value="UniProtKB-SubCell"/>
</dbReference>
<dbReference type="PRINTS" id="PR00109">
    <property type="entry name" value="TYRKINASE"/>
</dbReference>
<dbReference type="PANTHER" id="PTHR24418">
    <property type="entry name" value="TYROSINE-PROTEIN KINASE"/>
    <property type="match status" value="1"/>
</dbReference>
<keyword evidence="22" id="KW-0967">Endosome</keyword>
<evidence type="ECO:0000256" key="25">
    <source>
        <dbReference type="ARBA" id="ARBA00022842"/>
    </source>
</evidence>
<keyword evidence="29" id="KW-0829">Tyrosine-protein kinase</keyword>
<dbReference type="GO" id="GO:0004674">
    <property type="term" value="F:protein serine/threonine kinase activity"/>
    <property type="evidence" value="ECO:0007669"/>
    <property type="project" value="UniProtKB-KW"/>
</dbReference>
<dbReference type="GO" id="GO:0005524">
    <property type="term" value="F:ATP binding"/>
    <property type="evidence" value="ECO:0007669"/>
    <property type="project" value="UniProtKB-UniRule"/>
</dbReference>
<gene>
    <name evidence="43" type="ORF">PYX00_009960</name>
</gene>
<evidence type="ECO:0000256" key="10">
    <source>
        <dbReference type="ARBA" id="ARBA00011903"/>
    </source>
</evidence>
<keyword evidence="15" id="KW-0963">Cytoplasm</keyword>
<comment type="similarity">
    <text evidence="35">Belongs to the protein kinase superfamily. Tyr protein kinase family.</text>
</comment>
<evidence type="ECO:0000256" key="7">
    <source>
        <dbReference type="ARBA" id="ARBA00004514"/>
    </source>
</evidence>
<evidence type="ECO:0000256" key="37">
    <source>
        <dbReference type="ARBA" id="ARBA00077194"/>
    </source>
</evidence>
<sequence length="1102" mass="124505">MNCIRSLYLLTFAVIGKAIKFKVYIMVVAEAECKMPLSHDGLEWLYELLQDVQLEQFFTRLRDDLQITRLSHFDYVQPEDLEKIGLSKPGIRRLLEAVKKRKTQQWRKSIINKLIPMSDQWRSNDKKSKKNISDEVMQRSTSCLIQEKDLSLSVKLGDGSFGVVRKGEWTTPTGNTLSVAVKVLKQDALSQPGVFEDFFKEVQAMHFLDHTNLIRLYGVVLSQPLMMVTELAALGSLLDYLRKQCTEISLMRIYNYALQVATGMQYLESKRFIHRDLACRNVLLASADKAKIGDFGLMRALPQEDDCYVMTERKKVPFPWCAPESLKSRQFSHASDTWMYGVTLWEMYTFGEDPWMGLNGSEILRKIDKEGERLPQPEACPTPYYHLMLQCWAKTPSDRPTFAAICDFLKQRMPAIMKSSKAFSEPEKLTVESGDAIIVVDGRAENYWWKGQNARTYEIGVFPRCLVDPMRRMATEDISKPLKNSFIHTGHGSPFGKSWGSPAVIDDVYLNNPMGPPDLLGIPPDVLCTPKLPDRRKYQGQETGGRNKGKQNFNYSKLMNESVELSPVVPKENVPQTCSEDQSPLIDFSSGPTTVEKNISKNNLCFDSVLVDPVNLQAGSNMDPMQELNQVNDTTRYYSHVQEQMLNMYANVDGNYSQYCNSHISLNYNPNEMDRGDQHFMVASAQGVTENHASHDFLPQKDPPKKKVDALIPALRPPPPNIKKLNTSPSKNEPEAILSPSGLITANWEQSFNQQETYGQHERPETVDSWNNLFSDQSRADSQINFQTVNTWHETDGNSNSVHETLSANSMTNNDGFQDHNYMQQTSGNNVLRTKVIDINSSCELFESNPDNLSVQLNDFHLEPTVQPQEQSQLFFDNVDMFSSFSVGKESVGMGNSVTDSWDGASSASGNPLIGYSPKKCDKPKRKTSRSNSQSSNANRSSVRTSLENPSPTISQAFFKNASKKENETTTFQNGVTTRENYEKNRFSNTLTQSSSNLIVNKSVGVRYESSIKRTHSPLVGLSGELRMKKLDLLLAEMPDTGEEERITALQYTGWDVPAAVKYIKLEKLLRLAVASREKCEAALNYYNWDLNLAASSVLDTN</sequence>
<dbReference type="Gene3D" id="3.30.200.20">
    <property type="entry name" value="Phosphorylase Kinase, domain 1"/>
    <property type="match status" value="1"/>
</dbReference>
<evidence type="ECO:0000256" key="32">
    <source>
        <dbReference type="ARBA" id="ARBA00023329"/>
    </source>
</evidence>
<evidence type="ECO:0000259" key="41">
    <source>
        <dbReference type="PROSITE" id="PS50002"/>
    </source>
</evidence>
<evidence type="ECO:0000256" key="2">
    <source>
        <dbReference type="ARBA" id="ARBA00004123"/>
    </source>
</evidence>
<evidence type="ECO:0000259" key="42">
    <source>
        <dbReference type="PROSITE" id="PS50011"/>
    </source>
</evidence>
<dbReference type="CDD" id="cd14328">
    <property type="entry name" value="UBA_TNK1"/>
    <property type="match status" value="1"/>
</dbReference>
<dbReference type="GO" id="GO:0005829">
    <property type="term" value="C:cytosol"/>
    <property type="evidence" value="ECO:0007669"/>
    <property type="project" value="UniProtKB-SubCell"/>
</dbReference>
<dbReference type="PROSITE" id="PS00109">
    <property type="entry name" value="PROTEIN_KINASE_TYR"/>
    <property type="match status" value="1"/>
</dbReference>
<comment type="cofactor">
    <cofactor evidence="1">
        <name>Mg(2+)</name>
        <dbReference type="ChEBI" id="CHEBI:18420"/>
    </cofactor>
</comment>
<evidence type="ECO:0000256" key="12">
    <source>
        <dbReference type="ARBA" id="ARBA00022443"/>
    </source>
</evidence>
<dbReference type="AlphaFoldDB" id="A0AAW2HDK0"/>
<keyword evidence="27" id="KW-0965">Cell junction</keyword>
<evidence type="ECO:0000256" key="4">
    <source>
        <dbReference type="ARBA" id="ARBA00004177"/>
    </source>
</evidence>
<feature type="compositionally biased region" description="Low complexity" evidence="40">
    <location>
        <begin position="930"/>
        <end position="944"/>
    </location>
</feature>
<evidence type="ECO:0000256" key="23">
    <source>
        <dbReference type="ARBA" id="ARBA00022777"/>
    </source>
</evidence>
<feature type="region of interest" description="Disordered" evidence="40">
    <location>
        <begin position="902"/>
        <end position="952"/>
    </location>
</feature>
<keyword evidence="21 39" id="KW-0547">Nucleotide-binding</keyword>
<dbReference type="InterPro" id="IPR017441">
    <property type="entry name" value="Protein_kinase_ATP_BS"/>
</dbReference>
<evidence type="ECO:0000256" key="40">
    <source>
        <dbReference type="SAM" id="MobiDB-lite"/>
    </source>
</evidence>
<evidence type="ECO:0000256" key="26">
    <source>
        <dbReference type="ARBA" id="ARBA00022843"/>
    </source>
</evidence>
<keyword evidence="18" id="KW-0254">Endocytosis</keyword>
<dbReference type="GO" id="GO:0005768">
    <property type="term" value="C:endosome"/>
    <property type="evidence" value="ECO:0007669"/>
    <property type="project" value="UniProtKB-SubCell"/>
</dbReference>
<feature type="domain" description="SH3" evidence="41">
    <location>
        <begin position="397"/>
        <end position="472"/>
    </location>
</feature>
<dbReference type="FunFam" id="3.30.200.20:FF:000107">
    <property type="entry name" value="Putative activated CDC42 kinase 1"/>
    <property type="match status" value="1"/>
</dbReference>
<name>A0AAW2HDK0_9NEOP</name>
<keyword evidence="28" id="KW-0472">Membrane</keyword>
<evidence type="ECO:0000256" key="11">
    <source>
        <dbReference type="ARBA" id="ARBA00012513"/>
    </source>
</evidence>
<evidence type="ECO:0000256" key="6">
    <source>
        <dbReference type="ARBA" id="ARBA00004236"/>
    </source>
</evidence>
<organism evidence="43">
    <name type="scientific">Menopon gallinae</name>
    <name type="common">poultry shaft louse</name>
    <dbReference type="NCBI Taxonomy" id="328185"/>
    <lineage>
        <taxon>Eukaryota</taxon>
        <taxon>Metazoa</taxon>
        <taxon>Ecdysozoa</taxon>
        <taxon>Arthropoda</taxon>
        <taxon>Hexapoda</taxon>
        <taxon>Insecta</taxon>
        <taxon>Pterygota</taxon>
        <taxon>Neoptera</taxon>
        <taxon>Paraneoptera</taxon>
        <taxon>Psocodea</taxon>
        <taxon>Troctomorpha</taxon>
        <taxon>Phthiraptera</taxon>
        <taxon>Amblycera</taxon>
        <taxon>Menoponidae</taxon>
        <taxon>Menopon</taxon>
    </lineage>
</organism>
<keyword evidence="26" id="KW-0832">Ubl conjugation</keyword>
<keyword evidence="17" id="KW-0597">Phosphoprotein</keyword>
<dbReference type="EC" id="2.7.10.2" evidence="10"/>
<evidence type="ECO:0000256" key="17">
    <source>
        <dbReference type="ARBA" id="ARBA00022553"/>
    </source>
</evidence>
<keyword evidence="13" id="KW-1003">Cell membrane</keyword>
<dbReference type="InterPro" id="IPR020635">
    <property type="entry name" value="Tyr_kinase_cat_dom"/>
</dbReference>
<dbReference type="EC" id="2.7.11.1" evidence="11"/>
<keyword evidence="14" id="KW-0488">Methylation</keyword>
<feature type="region of interest" description="Disordered" evidence="40">
    <location>
        <begin position="712"/>
        <end position="734"/>
    </location>
</feature>
<keyword evidence="25" id="KW-0460">Magnesium</keyword>
<dbReference type="Gene3D" id="1.10.510.10">
    <property type="entry name" value="Transferase(Phosphotransferase) domain 1"/>
    <property type="match status" value="1"/>
</dbReference>
<dbReference type="InterPro" id="IPR055175">
    <property type="entry name" value="ACK/TNK-like_SAM"/>
</dbReference>
<keyword evidence="32" id="KW-0968">Cytoplasmic vesicle</keyword>
<dbReference type="InterPro" id="IPR008266">
    <property type="entry name" value="Tyr_kinase_AS"/>
</dbReference>
<dbReference type="InterPro" id="IPR000719">
    <property type="entry name" value="Prot_kinase_dom"/>
</dbReference>
<keyword evidence="20" id="KW-0479">Metal-binding</keyword>
<evidence type="ECO:0000256" key="31">
    <source>
        <dbReference type="ARBA" id="ARBA00023242"/>
    </source>
</evidence>
<dbReference type="SMART" id="SM00326">
    <property type="entry name" value="SH3"/>
    <property type="match status" value="1"/>
</dbReference>
<evidence type="ECO:0000256" key="5">
    <source>
        <dbReference type="ARBA" id="ARBA00004180"/>
    </source>
</evidence>
<evidence type="ECO:0000256" key="20">
    <source>
        <dbReference type="ARBA" id="ARBA00022723"/>
    </source>
</evidence>
<evidence type="ECO:0000256" key="18">
    <source>
        <dbReference type="ARBA" id="ARBA00022583"/>
    </source>
</evidence>
<dbReference type="SMART" id="SM00219">
    <property type="entry name" value="TyrKc"/>
    <property type="match status" value="1"/>
</dbReference>
<dbReference type="Pfam" id="PF09027">
    <property type="entry name" value="GTPase_binding"/>
    <property type="match status" value="1"/>
</dbReference>
<dbReference type="GO" id="GO:0030659">
    <property type="term" value="C:cytoplasmic vesicle membrane"/>
    <property type="evidence" value="ECO:0007669"/>
    <property type="project" value="UniProtKB-SubCell"/>
</dbReference>
<keyword evidence="24 39" id="KW-0067">ATP-binding</keyword>
<evidence type="ECO:0000256" key="24">
    <source>
        <dbReference type="ARBA" id="ARBA00022840"/>
    </source>
</evidence>
<evidence type="ECO:0000256" key="30">
    <source>
        <dbReference type="ARBA" id="ARBA00023176"/>
    </source>
</evidence>
<comment type="subcellular location">
    <subcellularLocation>
        <location evidence="8">Cell junction</location>
        <location evidence="8">Adherens junction</location>
    </subcellularLocation>
    <subcellularLocation>
        <location evidence="6">Cell membrane</location>
    </subcellularLocation>
    <subcellularLocation>
        <location evidence="7">Cytoplasm</location>
        <location evidence="7">Cytosol</location>
    </subcellularLocation>
    <subcellularLocation>
        <location evidence="5">Cytoplasmic vesicle membrane</location>
        <topology evidence="5">Peripheral membrane protein</topology>
        <orientation evidence="5">Cytoplasmic side</orientation>
    </subcellularLocation>
    <subcellularLocation>
        <location evidence="3">Cytoplasmic vesicle</location>
        <location evidence="3">Clathrin-coated vesicle</location>
    </subcellularLocation>
    <subcellularLocation>
        <location evidence="4">Endosome</location>
    </subcellularLocation>
    <subcellularLocation>
        <location evidence="9">Membrane</location>
        <location evidence="9">Clathrin-coated pit</location>
    </subcellularLocation>
    <subcellularLocation>
        <location evidence="2">Nucleus</location>
    </subcellularLocation>
</comment>
<dbReference type="CDD" id="cd05040">
    <property type="entry name" value="PTKc_Ack_like"/>
    <property type="match status" value="1"/>
</dbReference>
<evidence type="ECO:0000256" key="15">
    <source>
        <dbReference type="ARBA" id="ARBA00022490"/>
    </source>
</evidence>
<evidence type="ECO:0000256" key="27">
    <source>
        <dbReference type="ARBA" id="ARBA00022949"/>
    </source>
</evidence>
<evidence type="ECO:0000256" key="36">
    <source>
        <dbReference type="ARBA" id="ARBA00072244"/>
    </source>
</evidence>
<evidence type="ECO:0000256" key="9">
    <source>
        <dbReference type="ARBA" id="ARBA00004600"/>
    </source>
</evidence>
<evidence type="ECO:0000256" key="35">
    <source>
        <dbReference type="ARBA" id="ARBA00060742"/>
    </source>
</evidence>
<dbReference type="GO" id="GO:0046872">
    <property type="term" value="F:metal ion binding"/>
    <property type="evidence" value="ECO:0007669"/>
    <property type="project" value="UniProtKB-KW"/>
</dbReference>
<dbReference type="GO" id="GO:0006897">
    <property type="term" value="P:endocytosis"/>
    <property type="evidence" value="ECO:0007669"/>
    <property type="project" value="UniProtKB-KW"/>
</dbReference>
<feature type="domain" description="Protein kinase" evidence="42">
    <location>
        <begin position="150"/>
        <end position="416"/>
    </location>
</feature>
<evidence type="ECO:0000256" key="39">
    <source>
        <dbReference type="PROSITE-ProRule" id="PRU10141"/>
    </source>
</evidence>
<evidence type="ECO:0000256" key="38">
    <source>
        <dbReference type="PROSITE-ProRule" id="PRU00192"/>
    </source>
</evidence>
<comment type="catalytic activity">
    <reaction evidence="33">
        <text>L-threonyl-[protein] + ATP = O-phospho-L-threonyl-[protein] + ADP + H(+)</text>
        <dbReference type="Rhea" id="RHEA:46608"/>
        <dbReference type="Rhea" id="RHEA-COMP:11060"/>
        <dbReference type="Rhea" id="RHEA-COMP:11605"/>
        <dbReference type="ChEBI" id="CHEBI:15378"/>
        <dbReference type="ChEBI" id="CHEBI:30013"/>
        <dbReference type="ChEBI" id="CHEBI:30616"/>
        <dbReference type="ChEBI" id="CHEBI:61977"/>
        <dbReference type="ChEBI" id="CHEBI:456216"/>
        <dbReference type="EC" id="2.7.11.1"/>
    </reaction>
</comment>
<evidence type="ECO:0000256" key="28">
    <source>
        <dbReference type="ARBA" id="ARBA00023136"/>
    </source>
</evidence>
<evidence type="ECO:0000256" key="29">
    <source>
        <dbReference type="ARBA" id="ARBA00023137"/>
    </source>
</evidence>
<dbReference type="PROSITE" id="PS00107">
    <property type="entry name" value="PROTEIN_KINASE_ATP"/>
    <property type="match status" value="1"/>
</dbReference>
<evidence type="ECO:0000256" key="13">
    <source>
        <dbReference type="ARBA" id="ARBA00022475"/>
    </source>
</evidence>
<evidence type="ECO:0000256" key="16">
    <source>
        <dbReference type="ARBA" id="ARBA00022527"/>
    </source>
</evidence>
<comment type="caution">
    <text evidence="43">The sequence shown here is derived from an EMBL/GenBank/DDBJ whole genome shotgun (WGS) entry which is preliminary data.</text>
</comment>
<dbReference type="InterPro" id="IPR001452">
    <property type="entry name" value="SH3_domain"/>
</dbReference>
<dbReference type="GO" id="GO:0030136">
    <property type="term" value="C:clathrin-coated vesicle"/>
    <property type="evidence" value="ECO:0007669"/>
    <property type="project" value="UniProtKB-SubCell"/>
</dbReference>
<evidence type="ECO:0000256" key="21">
    <source>
        <dbReference type="ARBA" id="ARBA00022741"/>
    </source>
</evidence>
<evidence type="ECO:0000256" key="8">
    <source>
        <dbReference type="ARBA" id="ARBA00004536"/>
    </source>
</evidence>
<accession>A0AAW2HDK0</accession>
<dbReference type="GO" id="GO:0002009">
    <property type="term" value="P:morphogenesis of an epithelium"/>
    <property type="evidence" value="ECO:0007669"/>
    <property type="project" value="UniProtKB-ARBA"/>
</dbReference>
<keyword evidence="31" id="KW-0539">Nucleus</keyword>
<feature type="binding site" evidence="39">
    <location>
        <position position="182"/>
    </location>
    <ligand>
        <name>ATP</name>
        <dbReference type="ChEBI" id="CHEBI:30616"/>
    </ligand>
</feature>
<reference evidence="43" key="1">
    <citation type="journal article" date="2024" name="Gigascience">
        <title>Chromosome-level genome of the poultry shaft louse Menopon gallinae provides insight into the host-switching and adaptive evolution of parasitic lice.</title>
        <authorList>
            <person name="Xu Y."/>
            <person name="Ma L."/>
            <person name="Liu S."/>
            <person name="Liang Y."/>
            <person name="Liu Q."/>
            <person name="He Z."/>
            <person name="Tian L."/>
            <person name="Duan Y."/>
            <person name="Cai W."/>
            <person name="Li H."/>
            <person name="Song F."/>
        </authorList>
    </citation>
    <scope>NUCLEOTIDE SEQUENCE</scope>
    <source>
        <strain evidence="43">Cailab_2023a</strain>
    </source>
</reference>
<dbReference type="GO" id="GO:0005905">
    <property type="term" value="C:clathrin-coated pit"/>
    <property type="evidence" value="ECO:0007669"/>
    <property type="project" value="UniProtKB-SubCell"/>
</dbReference>
<dbReference type="GO" id="GO:0004715">
    <property type="term" value="F:non-membrane spanning protein tyrosine kinase activity"/>
    <property type="evidence" value="ECO:0007669"/>
    <property type="project" value="UniProtKB-EC"/>
</dbReference>
<evidence type="ECO:0000256" key="33">
    <source>
        <dbReference type="ARBA" id="ARBA00047899"/>
    </source>
</evidence>
<dbReference type="SUPFAM" id="SSF50044">
    <property type="entry name" value="SH3-domain"/>
    <property type="match status" value="1"/>
</dbReference>
<dbReference type="InterPro" id="IPR037085">
    <property type="entry name" value="Cdc42-bd-like_dom_sf"/>
</dbReference>